<feature type="region of interest" description="Disordered" evidence="1">
    <location>
        <begin position="451"/>
        <end position="470"/>
    </location>
</feature>
<dbReference type="Pfam" id="PF11739">
    <property type="entry name" value="YdbH-like"/>
    <property type="match status" value="1"/>
</dbReference>
<dbReference type="InterPro" id="IPR021730">
    <property type="entry name" value="YdbH"/>
</dbReference>
<accession>A0A974XN40</accession>
<dbReference type="EMBL" id="CP071504">
    <property type="protein sequence ID" value="QSX31394.1"/>
    <property type="molecule type" value="Genomic_DNA"/>
</dbReference>
<feature type="compositionally biased region" description="Polar residues" evidence="1">
    <location>
        <begin position="460"/>
        <end position="470"/>
    </location>
</feature>
<evidence type="ECO:0000256" key="1">
    <source>
        <dbReference type="SAM" id="MobiDB-lite"/>
    </source>
</evidence>
<protein>
    <submittedName>
        <fullName evidence="2">YdbH domain-containing protein</fullName>
    </submittedName>
</protein>
<dbReference type="RefSeq" id="WP_207325957.1">
    <property type="nucleotide sequence ID" value="NZ_CP071504.1"/>
</dbReference>
<feature type="compositionally biased region" description="Polar residues" evidence="1">
    <location>
        <begin position="584"/>
        <end position="608"/>
    </location>
</feature>
<dbReference type="Proteomes" id="UP000663281">
    <property type="component" value="Chromosome"/>
</dbReference>
<sequence>MLKFRLRHLAWIMALLLIMLASVLWYQRQALLQSLANSALQSFDGSAEGLALDPNLQELRLERLNFSYNGSHIALKQVAIGLRKPLPDLLFDTLRRQGLNGQTISALTLAVQQELASLSLGSAGVQLAPPGNSRDSGGQGLAIGLASLPQIALGPVTITLANGQSLSLDYLSLDQQRLLHTALKLDGMALLNLDAELGLKQWQVQSQLNLDSLEPLARAIKQVDGTDSLWPLLDEFEQVYQAQGIQLGGSLASTVNLSLADAAISSRHQLENFELKGLGLEPNWPPLMEFSADSSPEGQSFNLSPLALSLTLEPSAEAWTRLAGLASAPAWLGDQPLTLALTLSKGLSARHNPDGSSLNFDGRLALSQGESKADIELSQLRFERDGVGQIQLHGDWRAQGATSIASLLKRLPALDAVALWQRDWQLNDDAGLNLSGSGHLQLRQSAGVQLKQPARMQPKQGGTNAGQEATGQQLSLSFSELELALTQLALASTPVSIPASTQASANAKPQPTAMPQGLKQDETLSLTLDALSLSLAQPQGFSLSRNALSHQGKNGSDDEWQLQASPWQVQLQLQGLKADRQHPGVQNTGTQNKGTQNKGTQDNSQDKLSVQSANTELTGPGFSLDKSQLDALLHLESPQPFLQTFGELQQDFRLKSLKLDYSRPRPGSKRLENRHWQLGQMTFNGRLVPENEGKTLSTSEQWQLDDVGLNSSHKLIWPSQVSDQASDQASNLASDKLSPWRPAKLTANWQADNGLAAWLKLGSGLLPMPPALRLSGDTSVRADVAMDFASALTRINLTPKLTKLEGAWDNLPFQGGSAEANCLLLHSGVAHTLELGCPRVSWQLASFNPGVIVSDIQGRGDLALGQAADGSLSALNINLTTEGKLLDGEFLLPEFALRLTEPSSAYLVLQGLSLEKLLELQPVTGIYADGIFDGVLPVKLAEGQVSVNGGKLAARAPGGLIMVRNNPAVEQMRASQPYLEFAFSALEHLQYSSLASSFDMAPGGDALMKVEVKGRNPGIERPIHLNYSQEENLLQLLKSLRIGEDLQSQIEQSVK</sequence>
<evidence type="ECO:0000313" key="2">
    <source>
        <dbReference type="EMBL" id="QSX31394.1"/>
    </source>
</evidence>
<proteinExistence type="predicted"/>
<organism evidence="2 3">
    <name type="scientific">Shewanella cyperi</name>
    <dbReference type="NCBI Taxonomy" id="2814292"/>
    <lineage>
        <taxon>Bacteria</taxon>
        <taxon>Pseudomonadati</taxon>
        <taxon>Pseudomonadota</taxon>
        <taxon>Gammaproteobacteria</taxon>
        <taxon>Alteromonadales</taxon>
        <taxon>Shewanellaceae</taxon>
        <taxon>Shewanella</taxon>
    </lineage>
</organism>
<keyword evidence="3" id="KW-1185">Reference proteome</keyword>
<feature type="region of interest" description="Disordered" evidence="1">
    <location>
        <begin position="580"/>
        <end position="608"/>
    </location>
</feature>
<reference evidence="2 3" key="1">
    <citation type="submission" date="2021-03" db="EMBL/GenBank/DDBJ databases">
        <title>Novel species identification of genus Shewanella.</title>
        <authorList>
            <person name="Liu G."/>
            <person name="Zhang Q."/>
        </authorList>
    </citation>
    <scope>NUCLEOTIDE SEQUENCE [LARGE SCALE GENOMIC DNA]</scope>
    <source>
        <strain evidence="2 3">FJAT-53726</strain>
    </source>
</reference>
<dbReference type="AlphaFoldDB" id="A0A974XN40"/>
<evidence type="ECO:0000313" key="3">
    <source>
        <dbReference type="Proteomes" id="UP000663281"/>
    </source>
</evidence>
<name>A0A974XN40_9GAMM</name>
<gene>
    <name evidence="2" type="ORF">JYB88_07120</name>
</gene>
<dbReference type="KEGG" id="scyp:JYB88_07120"/>